<accession>A0A2I2FW85</accession>
<dbReference type="InterPro" id="IPR044662">
    <property type="entry name" value="HS1/DABB1-like"/>
</dbReference>
<evidence type="ECO:0000256" key="1">
    <source>
        <dbReference type="ARBA" id="ARBA00011738"/>
    </source>
</evidence>
<dbReference type="EMBL" id="MSFO01000008">
    <property type="protein sequence ID" value="PLB44826.1"/>
    <property type="molecule type" value="Genomic_DNA"/>
</dbReference>
<evidence type="ECO:0000313" key="4">
    <source>
        <dbReference type="Proteomes" id="UP000234275"/>
    </source>
</evidence>
<keyword evidence="4" id="KW-1185">Reference proteome</keyword>
<sequence>MSVTHIVMLQFKPDVSSLDVEEVCQRMLGLKEGCIHPETKKPYIKSLTGGKDISNEGLQNGYSHSFVAIFENVADRDYYCQKDPHHSVFAGDIGKCVQNVQVLDFAC</sequence>
<comment type="subunit">
    <text evidence="1">Homodimer.</text>
</comment>
<dbReference type="STRING" id="1392250.A0A2I2FW85"/>
<reference evidence="3 4" key="1">
    <citation type="submission" date="2016-12" db="EMBL/GenBank/DDBJ databases">
        <title>The genomes of Aspergillus section Nigri reveals drivers in fungal speciation.</title>
        <authorList>
            <consortium name="DOE Joint Genome Institute"/>
            <person name="Vesth T.C."/>
            <person name="Nybo J."/>
            <person name="Theobald S."/>
            <person name="Brandl J."/>
            <person name="Frisvad J.C."/>
            <person name="Nielsen K.F."/>
            <person name="Lyhne E.K."/>
            <person name="Kogle M.E."/>
            <person name="Kuo A."/>
            <person name="Riley R."/>
            <person name="Clum A."/>
            <person name="Nolan M."/>
            <person name="Lipzen A."/>
            <person name="Salamov A."/>
            <person name="Henrissat B."/>
            <person name="Wiebenga A."/>
            <person name="De Vries R.P."/>
            <person name="Grigoriev I.V."/>
            <person name="Mortensen U.H."/>
            <person name="Andersen M.R."/>
            <person name="Baker S.E."/>
        </authorList>
    </citation>
    <scope>NUCLEOTIDE SEQUENCE [LARGE SCALE GENOMIC DNA]</scope>
    <source>
        <strain evidence="3 4">IBT 23096</strain>
    </source>
</reference>
<dbReference type="SUPFAM" id="SSF54909">
    <property type="entry name" value="Dimeric alpha+beta barrel"/>
    <property type="match status" value="1"/>
</dbReference>
<name>A0A2I2FW85_9EURO</name>
<dbReference type="PROSITE" id="PS51502">
    <property type="entry name" value="S_R_A_B_BARREL"/>
    <property type="match status" value="1"/>
</dbReference>
<dbReference type="RefSeq" id="XP_024700128.1">
    <property type="nucleotide sequence ID" value="XM_024854168.1"/>
</dbReference>
<dbReference type="Gene3D" id="3.30.70.100">
    <property type="match status" value="1"/>
</dbReference>
<dbReference type="PANTHER" id="PTHR33178">
    <property type="match status" value="1"/>
</dbReference>
<dbReference type="InterPro" id="IPR013097">
    <property type="entry name" value="Dabb"/>
</dbReference>
<dbReference type="SMART" id="SM00886">
    <property type="entry name" value="Dabb"/>
    <property type="match status" value="1"/>
</dbReference>
<dbReference type="OrthoDB" id="1601230at2759"/>
<dbReference type="Proteomes" id="UP000234275">
    <property type="component" value="Unassembled WGS sequence"/>
</dbReference>
<dbReference type="AlphaFoldDB" id="A0A2I2FW85"/>
<dbReference type="InterPro" id="IPR011008">
    <property type="entry name" value="Dimeric_a/b-barrel"/>
</dbReference>
<dbReference type="PANTHER" id="PTHR33178:SF10">
    <property type="entry name" value="STRESS-RESPONSE A_B BARREL DOMAIN-CONTAINING PROTEIN"/>
    <property type="match status" value="1"/>
</dbReference>
<dbReference type="VEuPathDB" id="FungiDB:P170DRAFT_501712"/>
<evidence type="ECO:0000259" key="2">
    <source>
        <dbReference type="PROSITE" id="PS51502"/>
    </source>
</evidence>
<organism evidence="3 4">
    <name type="scientific">Aspergillus steynii IBT 23096</name>
    <dbReference type="NCBI Taxonomy" id="1392250"/>
    <lineage>
        <taxon>Eukaryota</taxon>
        <taxon>Fungi</taxon>
        <taxon>Dikarya</taxon>
        <taxon>Ascomycota</taxon>
        <taxon>Pezizomycotina</taxon>
        <taxon>Eurotiomycetes</taxon>
        <taxon>Eurotiomycetidae</taxon>
        <taxon>Eurotiales</taxon>
        <taxon>Aspergillaceae</taxon>
        <taxon>Aspergillus</taxon>
        <taxon>Aspergillus subgen. Circumdati</taxon>
    </lineage>
</organism>
<protein>
    <submittedName>
        <fullName evidence="3">Stress responsive A/B barrel domain-containing protein</fullName>
    </submittedName>
</protein>
<evidence type="ECO:0000313" key="3">
    <source>
        <dbReference type="EMBL" id="PLB44826.1"/>
    </source>
</evidence>
<feature type="domain" description="Stress-response A/B barrel" evidence="2">
    <location>
        <begin position="3"/>
        <end position="105"/>
    </location>
</feature>
<dbReference type="Pfam" id="PF07876">
    <property type="entry name" value="Dabb"/>
    <property type="match status" value="1"/>
</dbReference>
<gene>
    <name evidence="3" type="ORF">P170DRAFT_501712</name>
</gene>
<comment type="caution">
    <text evidence="3">The sequence shown here is derived from an EMBL/GenBank/DDBJ whole genome shotgun (WGS) entry which is preliminary data.</text>
</comment>
<proteinExistence type="predicted"/>
<dbReference type="GeneID" id="36561874"/>